<evidence type="ECO:0000313" key="1">
    <source>
        <dbReference type="EMBL" id="RPD38317.1"/>
    </source>
</evidence>
<protein>
    <recommendedName>
        <fullName evidence="3">ABC transporter ATPase</fullName>
    </recommendedName>
</protein>
<evidence type="ECO:0000313" key="2">
    <source>
        <dbReference type="Proteomes" id="UP000279089"/>
    </source>
</evidence>
<reference evidence="2" key="1">
    <citation type="submission" date="2018-11" db="EMBL/GenBank/DDBJ databases">
        <title>Chitinophaga lutea sp.nov., isolate from arsenic contaminated soil.</title>
        <authorList>
            <person name="Zong Y."/>
        </authorList>
    </citation>
    <scope>NUCLEOTIDE SEQUENCE [LARGE SCALE GENOMIC DNA]</scope>
    <source>
        <strain evidence="2">YLT18</strain>
    </source>
</reference>
<dbReference type="EMBL" id="RMBX01000016">
    <property type="protein sequence ID" value="RPD38317.1"/>
    <property type="molecule type" value="Genomic_DNA"/>
</dbReference>
<organism evidence="1 2">
    <name type="scientific">Chitinophaga barathri</name>
    <dbReference type="NCBI Taxonomy" id="1647451"/>
    <lineage>
        <taxon>Bacteria</taxon>
        <taxon>Pseudomonadati</taxon>
        <taxon>Bacteroidota</taxon>
        <taxon>Chitinophagia</taxon>
        <taxon>Chitinophagales</taxon>
        <taxon>Chitinophagaceae</taxon>
        <taxon>Chitinophaga</taxon>
    </lineage>
</organism>
<accession>A0A3N4MAB4</accession>
<name>A0A3N4MAB4_9BACT</name>
<dbReference type="RefSeq" id="WP_120519193.1">
    <property type="nucleotide sequence ID" value="NZ_QXZY01000016.1"/>
</dbReference>
<comment type="caution">
    <text evidence="1">The sequence shown here is derived from an EMBL/GenBank/DDBJ whole genome shotgun (WGS) entry which is preliminary data.</text>
</comment>
<keyword evidence="2" id="KW-1185">Reference proteome</keyword>
<dbReference type="Proteomes" id="UP000279089">
    <property type="component" value="Unassembled WGS sequence"/>
</dbReference>
<proteinExistence type="predicted"/>
<gene>
    <name evidence="1" type="ORF">EG028_25865</name>
</gene>
<dbReference type="AlphaFoldDB" id="A0A3N4MAB4"/>
<sequence>MNTDIVHILPSDFSPASRVWIYQSNRPFSAKEAVEIEEQLHQFTEQWNSHGTPVKGWGRLLFDQVIVLMADESEAGVSGCSTDSSVRIIKSMENQYSVNLFDRLALGFIVKEKLQLLPLAQVGYAIEKGYISTDTIYLNNTVQTKGELEKHWLVPLKNSWLAGKLGLHAY</sequence>
<evidence type="ECO:0008006" key="3">
    <source>
        <dbReference type="Google" id="ProtNLM"/>
    </source>
</evidence>
<dbReference type="OrthoDB" id="978691at2"/>